<dbReference type="EMBL" id="WOCE01000010">
    <property type="protein sequence ID" value="KAE9605486.1"/>
    <property type="molecule type" value="Genomic_DNA"/>
</dbReference>
<accession>A0A6A4PW08</accession>
<protein>
    <submittedName>
        <fullName evidence="1">Uncharacterized protein</fullName>
    </submittedName>
</protein>
<sequence>MITMSGKNESFSPSIFSHRFIRNAADLCSLTNDADLVRCKSLMMTFISSSSFLCFASKMVTEISTQRL</sequence>
<dbReference type="AlphaFoldDB" id="A0A6A4PW08"/>
<keyword evidence="2" id="KW-1185">Reference proteome</keyword>
<evidence type="ECO:0000313" key="1">
    <source>
        <dbReference type="EMBL" id="KAE9605486.1"/>
    </source>
</evidence>
<evidence type="ECO:0000313" key="2">
    <source>
        <dbReference type="Proteomes" id="UP000447434"/>
    </source>
</evidence>
<comment type="caution">
    <text evidence="1">The sequence shown here is derived from an EMBL/GenBank/DDBJ whole genome shotgun (WGS) entry which is preliminary data.</text>
</comment>
<gene>
    <name evidence="1" type="ORF">Lalb_Chr10g0097851</name>
</gene>
<dbReference type="Proteomes" id="UP000447434">
    <property type="component" value="Chromosome 10"/>
</dbReference>
<name>A0A6A4PW08_LUPAL</name>
<proteinExistence type="predicted"/>
<organism evidence="1 2">
    <name type="scientific">Lupinus albus</name>
    <name type="common">White lupine</name>
    <name type="synonym">Lupinus termis</name>
    <dbReference type="NCBI Taxonomy" id="3870"/>
    <lineage>
        <taxon>Eukaryota</taxon>
        <taxon>Viridiplantae</taxon>
        <taxon>Streptophyta</taxon>
        <taxon>Embryophyta</taxon>
        <taxon>Tracheophyta</taxon>
        <taxon>Spermatophyta</taxon>
        <taxon>Magnoliopsida</taxon>
        <taxon>eudicotyledons</taxon>
        <taxon>Gunneridae</taxon>
        <taxon>Pentapetalae</taxon>
        <taxon>rosids</taxon>
        <taxon>fabids</taxon>
        <taxon>Fabales</taxon>
        <taxon>Fabaceae</taxon>
        <taxon>Papilionoideae</taxon>
        <taxon>50 kb inversion clade</taxon>
        <taxon>genistoids sensu lato</taxon>
        <taxon>core genistoids</taxon>
        <taxon>Genisteae</taxon>
        <taxon>Lupinus</taxon>
    </lineage>
</organism>
<reference evidence="2" key="1">
    <citation type="journal article" date="2020" name="Nat. Commun.">
        <title>Genome sequence of the cluster root forming white lupin.</title>
        <authorList>
            <person name="Hufnagel B."/>
            <person name="Marques A."/>
            <person name="Soriano A."/>
            <person name="Marques L."/>
            <person name="Divol F."/>
            <person name="Doumas P."/>
            <person name="Sallet E."/>
            <person name="Mancinotti D."/>
            <person name="Carrere S."/>
            <person name="Marande W."/>
            <person name="Arribat S."/>
            <person name="Keller J."/>
            <person name="Huneau C."/>
            <person name="Blein T."/>
            <person name="Aime D."/>
            <person name="Laguerre M."/>
            <person name="Taylor J."/>
            <person name="Schubert V."/>
            <person name="Nelson M."/>
            <person name="Geu-Flores F."/>
            <person name="Crespi M."/>
            <person name="Gallardo-Guerrero K."/>
            <person name="Delaux P.-M."/>
            <person name="Salse J."/>
            <person name="Berges H."/>
            <person name="Guyot R."/>
            <person name="Gouzy J."/>
            <person name="Peret B."/>
        </authorList>
    </citation>
    <scope>NUCLEOTIDE SEQUENCE [LARGE SCALE GENOMIC DNA]</scope>
    <source>
        <strain evidence="2">cv. Amiga</strain>
    </source>
</reference>